<dbReference type="SUPFAM" id="SSF53756">
    <property type="entry name" value="UDP-Glycosyltransferase/glycogen phosphorylase"/>
    <property type="match status" value="1"/>
</dbReference>
<dbReference type="EMBL" id="DVKT01000075">
    <property type="protein sequence ID" value="HIT40391.1"/>
    <property type="molecule type" value="Genomic_DNA"/>
</dbReference>
<evidence type="ECO:0000259" key="1">
    <source>
        <dbReference type="Pfam" id="PF00534"/>
    </source>
</evidence>
<gene>
    <name evidence="2" type="ORF">IAD06_10230</name>
</gene>
<feature type="domain" description="Glycosyl transferase family 1" evidence="1">
    <location>
        <begin position="173"/>
        <end position="334"/>
    </location>
</feature>
<evidence type="ECO:0000313" key="2">
    <source>
        <dbReference type="EMBL" id="HIT40391.1"/>
    </source>
</evidence>
<dbReference type="InterPro" id="IPR001296">
    <property type="entry name" value="Glyco_trans_1"/>
</dbReference>
<accession>A0A9D1KEM0</accession>
<dbReference type="Pfam" id="PF00534">
    <property type="entry name" value="Glycos_transf_1"/>
    <property type="match status" value="1"/>
</dbReference>
<protein>
    <submittedName>
        <fullName evidence="2">Glycosyltransferase family 4 protein</fullName>
    </submittedName>
</protein>
<reference evidence="2" key="2">
    <citation type="journal article" date="2021" name="PeerJ">
        <title>Extensive microbial diversity within the chicken gut microbiome revealed by metagenomics and culture.</title>
        <authorList>
            <person name="Gilroy R."/>
            <person name="Ravi A."/>
            <person name="Getino M."/>
            <person name="Pursley I."/>
            <person name="Horton D.L."/>
            <person name="Alikhan N.F."/>
            <person name="Baker D."/>
            <person name="Gharbi K."/>
            <person name="Hall N."/>
            <person name="Watson M."/>
            <person name="Adriaenssens E.M."/>
            <person name="Foster-Nyarko E."/>
            <person name="Jarju S."/>
            <person name="Secka A."/>
            <person name="Antonio M."/>
            <person name="Oren A."/>
            <person name="Chaudhuri R.R."/>
            <person name="La Ragione R."/>
            <person name="Hildebrand F."/>
            <person name="Pallen M.J."/>
        </authorList>
    </citation>
    <scope>NUCLEOTIDE SEQUENCE</scope>
    <source>
        <strain evidence="2">21143</strain>
    </source>
</reference>
<dbReference type="PANTHER" id="PTHR12526:SF630">
    <property type="entry name" value="GLYCOSYLTRANSFERASE"/>
    <property type="match status" value="1"/>
</dbReference>
<dbReference type="Proteomes" id="UP000886722">
    <property type="component" value="Unassembled WGS sequence"/>
</dbReference>
<dbReference type="GO" id="GO:0016757">
    <property type="term" value="F:glycosyltransferase activity"/>
    <property type="evidence" value="ECO:0007669"/>
    <property type="project" value="InterPro"/>
</dbReference>
<dbReference type="AlphaFoldDB" id="A0A9D1KEM0"/>
<name>A0A9D1KEM0_9BACT</name>
<dbReference type="CDD" id="cd03801">
    <property type="entry name" value="GT4_PimA-like"/>
    <property type="match status" value="1"/>
</dbReference>
<dbReference type="Gene3D" id="3.40.50.2000">
    <property type="entry name" value="Glycogen Phosphorylase B"/>
    <property type="match status" value="2"/>
</dbReference>
<reference evidence="2" key="1">
    <citation type="submission" date="2020-10" db="EMBL/GenBank/DDBJ databases">
        <authorList>
            <person name="Gilroy R."/>
        </authorList>
    </citation>
    <scope>NUCLEOTIDE SEQUENCE</scope>
    <source>
        <strain evidence="2">21143</strain>
    </source>
</reference>
<dbReference type="PANTHER" id="PTHR12526">
    <property type="entry name" value="GLYCOSYLTRANSFERASE"/>
    <property type="match status" value="1"/>
</dbReference>
<evidence type="ECO:0000313" key="3">
    <source>
        <dbReference type="Proteomes" id="UP000886722"/>
    </source>
</evidence>
<sequence length="361" mass="41521">MHMPPPVHGAAMVGKYIHDSRLVNEAFDCRYINLATAANLEDIGKVRLAKFVDFSRLLRRIRKEYMTFRPDLVYVTPNAGGGAFLKDFVVVQMLKSMGARVVVHYHNKGVSNYQQKPLFDFCYKRFFRNIKVILLSKFLYQDFSKYVDKENVEICPNGIPELFTEEPCFIRDNRPIKILYLSNLIISKGVYVLLDALQILKSRGYAITCTFVGGETKEISAEIFNRAVKERQLDDIVVYAGSKYGQEKQPYWAQSDIFVFPTFYHNESFPIVNLEAMQYKLPIVSTDEGGIKDIVEDSITGYIVPKQNAGALAEKIAVLIDNEELRHNMGNAGYLRYKKYFTLSVFEHKMTDILNRYTIQS</sequence>
<comment type="caution">
    <text evidence="2">The sequence shown here is derived from an EMBL/GenBank/DDBJ whole genome shotgun (WGS) entry which is preliminary data.</text>
</comment>
<proteinExistence type="predicted"/>
<organism evidence="2 3">
    <name type="scientific">Candidatus Caccoplasma intestinavium</name>
    <dbReference type="NCBI Taxonomy" id="2840716"/>
    <lineage>
        <taxon>Bacteria</taxon>
        <taxon>Pseudomonadati</taxon>
        <taxon>Bacteroidota</taxon>
        <taxon>Bacteroidia</taxon>
        <taxon>Bacteroidales</taxon>
        <taxon>Bacteroidaceae</taxon>
        <taxon>Bacteroidaceae incertae sedis</taxon>
        <taxon>Candidatus Caccoplasma</taxon>
    </lineage>
</organism>